<evidence type="ECO:0000259" key="7">
    <source>
        <dbReference type="PROSITE" id="PS50850"/>
    </source>
</evidence>
<dbReference type="InterPro" id="IPR020846">
    <property type="entry name" value="MFS_dom"/>
</dbReference>
<comment type="caution">
    <text evidence="8">The sequence shown here is derived from an EMBL/GenBank/DDBJ whole genome shotgun (WGS) entry which is preliminary data.</text>
</comment>
<evidence type="ECO:0000256" key="4">
    <source>
        <dbReference type="ARBA" id="ARBA00022989"/>
    </source>
</evidence>
<feature type="transmembrane region" description="Helical" evidence="6">
    <location>
        <begin position="244"/>
        <end position="264"/>
    </location>
</feature>
<dbReference type="Proteomes" id="UP000535838">
    <property type="component" value="Unassembled WGS sequence"/>
</dbReference>
<dbReference type="RefSeq" id="WP_185118597.1">
    <property type="nucleotide sequence ID" value="NZ_JACJVQ010000004.1"/>
</dbReference>
<keyword evidence="3 6" id="KW-0812">Transmembrane</keyword>
<keyword evidence="4 6" id="KW-1133">Transmembrane helix</keyword>
<keyword evidence="5 6" id="KW-0472">Membrane</keyword>
<evidence type="ECO:0000256" key="1">
    <source>
        <dbReference type="ARBA" id="ARBA00004651"/>
    </source>
</evidence>
<evidence type="ECO:0000313" key="8">
    <source>
        <dbReference type="EMBL" id="MBB6633354.1"/>
    </source>
</evidence>
<evidence type="ECO:0000256" key="3">
    <source>
        <dbReference type="ARBA" id="ARBA00022692"/>
    </source>
</evidence>
<feature type="transmembrane region" description="Helical" evidence="6">
    <location>
        <begin position="133"/>
        <end position="154"/>
    </location>
</feature>
<dbReference type="InterPro" id="IPR011701">
    <property type="entry name" value="MFS"/>
</dbReference>
<feature type="transmembrane region" description="Helical" evidence="6">
    <location>
        <begin position="276"/>
        <end position="299"/>
    </location>
</feature>
<reference evidence="8 9" key="1">
    <citation type="submission" date="2020-08" db="EMBL/GenBank/DDBJ databases">
        <title>Cohnella phylogeny.</title>
        <authorList>
            <person name="Dunlap C."/>
        </authorList>
    </citation>
    <scope>NUCLEOTIDE SEQUENCE [LARGE SCALE GENOMIC DNA]</scope>
    <source>
        <strain evidence="8 9">DSM 25241</strain>
    </source>
</reference>
<dbReference type="SUPFAM" id="SSF103473">
    <property type="entry name" value="MFS general substrate transporter"/>
    <property type="match status" value="1"/>
</dbReference>
<feature type="transmembrane region" description="Helical" evidence="6">
    <location>
        <begin position="45"/>
        <end position="63"/>
    </location>
</feature>
<dbReference type="InterPro" id="IPR052714">
    <property type="entry name" value="MFS_Exporter"/>
</dbReference>
<accession>A0A841SN30</accession>
<name>A0A841SN30_9BACL</name>
<feature type="transmembrane region" description="Helical" evidence="6">
    <location>
        <begin position="12"/>
        <end position="33"/>
    </location>
</feature>
<proteinExistence type="predicted"/>
<dbReference type="PANTHER" id="PTHR23531">
    <property type="entry name" value="QUINOLENE RESISTANCE PROTEIN NORA"/>
    <property type="match status" value="1"/>
</dbReference>
<dbReference type="InterPro" id="IPR036259">
    <property type="entry name" value="MFS_trans_sf"/>
</dbReference>
<evidence type="ECO:0000256" key="2">
    <source>
        <dbReference type="ARBA" id="ARBA00022448"/>
    </source>
</evidence>
<gene>
    <name evidence="8" type="ORF">H7B67_04465</name>
</gene>
<feature type="domain" description="Major facilitator superfamily (MFS) profile" evidence="7">
    <location>
        <begin position="9"/>
        <end position="394"/>
    </location>
</feature>
<feature type="transmembrane region" description="Helical" evidence="6">
    <location>
        <begin position="75"/>
        <end position="93"/>
    </location>
</feature>
<sequence>MAKGALSWPFLRLYLLTIIYFGANSILNVMIPLQGDSWGASNTEIGIVMGAYLFTTMFFRPWAGRIIHRQGPVRVLRIILVINGLALLLYTFTGLEGYFAARMLQGACTAFFSMALQLGIVDALPEKERSQGISLYSLFASIPTIIGPLLAVGMWRSGDWTWFVVSMIAFAMITNMAGFTVRMNDSQASVTGPSPQTTSFLQELPQLYRNPDLFKCSLLMLVASVVFGAVTTFIPLYAEEIPSASAAVFLMLQAVTIVAARFFLRKKIPSDGKWHSAYVMVILMNAAAASLCVSLSPSVSGGFVLFYLGGCLMGISQALLYPTLTTYLTFVLPQPSRNVLLGLFLAMADLGVSLGGAAMGPLADLSSYSFLYFICAILGVAMSGFVYYRRRQANASP</sequence>
<feature type="transmembrane region" description="Helical" evidence="6">
    <location>
        <begin position="339"/>
        <end position="358"/>
    </location>
</feature>
<dbReference type="Gene3D" id="1.20.1250.20">
    <property type="entry name" value="MFS general substrate transporter like domains"/>
    <property type="match status" value="1"/>
</dbReference>
<feature type="transmembrane region" description="Helical" evidence="6">
    <location>
        <begin position="305"/>
        <end position="332"/>
    </location>
</feature>
<keyword evidence="2" id="KW-0813">Transport</keyword>
<dbReference type="PROSITE" id="PS50850">
    <property type="entry name" value="MFS"/>
    <property type="match status" value="1"/>
</dbReference>
<dbReference type="NCBIfam" id="NF047574">
    <property type="entry name" value="opine_export_Sa"/>
    <property type="match status" value="1"/>
</dbReference>
<evidence type="ECO:0000256" key="5">
    <source>
        <dbReference type="ARBA" id="ARBA00023136"/>
    </source>
</evidence>
<feature type="transmembrane region" description="Helical" evidence="6">
    <location>
        <begin position="160"/>
        <end position="181"/>
    </location>
</feature>
<feature type="transmembrane region" description="Helical" evidence="6">
    <location>
        <begin position="370"/>
        <end position="388"/>
    </location>
</feature>
<dbReference type="GO" id="GO:0022857">
    <property type="term" value="F:transmembrane transporter activity"/>
    <property type="evidence" value="ECO:0007669"/>
    <property type="project" value="InterPro"/>
</dbReference>
<comment type="subcellular location">
    <subcellularLocation>
        <location evidence="1">Cell membrane</location>
        <topology evidence="1">Multi-pass membrane protein</topology>
    </subcellularLocation>
</comment>
<dbReference type="AlphaFoldDB" id="A0A841SN30"/>
<protein>
    <submittedName>
        <fullName evidence="8">MFS transporter</fullName>
    </submittedName>
</protein>
<dbReference type="GO" id="GO:0005886">
    <property type="term" value="C:plasma membrane"/>
    <property type="evidence" value="ECO:0007669"/>
    <property type="project" value="UniProtKB-SubCell"/>
</dbReference>
<dbReference type="EMBL" id="JACJVQ010000004">
    <property type="protein sequence ID" value="MBB6633354.1"/>
    <property type="molecule type" value="Genomic_DNA"/>
</dbReference>
<keyword evidence="9" id="KW-1185">Reference proteome</keyword>
<dbReference type="CDD" id="cd17489">
    <property type="entry name" value="MFS_YfcJ_like"/>
    <property type="match status" value="1"/>
</dbReference>
<dbReference type="Pfam" id="PF07690">
    <property type="entry name" value="MFS_1"/>
    <property type="match status" value="1"/>
</dbReference>
<evidence type="ECO:0000313" key="9">
    <source>
        <dbReference type="Proteomes" id="UP000535838"/>
    </source>
</evidence>
<dbReference type="PANTHER" id="PTHR23531:SF2">
    <property type="entry name" value="PERMEASE"/>
    <property type="match status" value="1"/>
</dbReference>
<organism evidence="8 9">
    <name type="scientific">Cohnella thailandensis</name>
    <dbReference type="NCBI Taxonomy" id="557557"/>
    <lineage>
        <taxon>Bacteria</taxon>
        <taxon>Bacillati</taxon>
        <taxon>Bacillota</taxon>
        <taxon>Bacilli</taxon>
        <taxon>Bacillales</taxon>
        <taxon>Paenibacillaceae</taxon>
        <taxon>Cohnella</taxon>
    </lineage>
</organism>
<feature type="transmembrane region" description="Helical" evidence="6">
    <location>
        <begin position="218"/>
        <end position="238"/>
    </location>
</feature>
<feature type="transmembrane region" description="Helical" evidence="6">
    <location>
        <begin position="99"/>
        <end position="121"/>
    </location>
</feature>
<evidence type="ECO:0000256" key="6">
    <source>
        <dbReference type="SAM" id="Phobius"/>
    </source>
</evidence>